<protein>
    <submittedName>
        <fullName evidence="2">Uncharacterized protein</fullName>
    </submittedName>
</protein>
<dbReference type="OrthoDB" id="249296at2"/>
<dbReference type="RefSeq" id="WP_145306125.1">
    <property type="nucleotide sequence ID" value="NZ_CP037452.1"/>
</dbReference>
<sequence>MVQAFAHNIARLLFIIPLGIMLALSTVATCHAEDQQAGSIYGQLTNVRGHTIHTGHAVVFLCDAKSGIPLSPETRKVIDLDSGAAIRFDQYWHAVTGDTGGFQFKNVPVGTYRLVAQSWAGISGMPRAFPKSNRNDPGNEPSSLIILHGTAESVVVKANEKTVAYPRQWGEETLRIDTDPAESGNFLLISKYPPLGEGILGPTGWGQKFIAGVVGVTRMEDTQVTLIGLPKEGAIHVSLFNYDNSPGIGGHSFDLKSNQPSTLPIYAAWSNGKYEPPPRLEKLTRFLEENKVDVKQLTGYDPQNGLRKSLAHVWNTASNQVDVPGYGKATVMDLLAAERFARLKKYHRERGQLRSNKPAPAIPADDVPADQK</sequence>
<evidence type="ECO:0000313" key="2">
    <source>
        <dbReference type="EMBL" id="QDV48843.1"/>
    </source>
</evidence>
<evidence type="ECO:0000313" key="3">
    <source>
        <dbReference type="Proteomes" id="UP000318313"/>
    </source>
</evidence>
<dbReference type="EMBL" id="CP037452">
    <property type="protein sequence ID" value="QDV48843.1"/>
    <property type="molecule type" value="Genomic_DNA"/>
</dbReference>
<dbReference type="KEGG" id="gfm:Enr17x_08570"/>
<gene>
    <name evidence="2" type="ORF">Enr17x_08570</name>
</gene>
<keyword evidence="3" id="KW-1185">Reference proteome</keyword>
<accession>A0A518I6Y5</accession>
<name>A0A518I6Y5_9PLAN</name>
<proteinExistence type="predicted"/>
<feature type="region of interest" description="Disordered" evidence="1">
    <location>
        <begin position="348"/>
        <end position="372"/>
    </location>
</feature>
<organism evidence="2 3">
    <name type="scientific">Gimesia fumaroli</name>
    <dbReference type="NCBI Taxonomy" id="2527976"/>
    <lineage>
        <taxon>Bacteria</taxon>
        <taxon>Pseudomonadati</taxon>
        <taxon>Planctomycetota</taxon>
        <taxon>Planctomycetia</taxon>
        <taxon>Planctomycetales</taxon>
        <taxon>Planctomycetaceae</taxon>
        <taxon>Gimesia</taxon>
    </lineage>
</organism>
<dbReference type="Proteomes" id="UP000318313">
    <property type="component" value="Chromosome"/>
</dbReference>
<reference evidence="2 3" key="1">
    <citation type="submission" date="2019-03" db="EMBL/GenBank/DDBJ databases">
        <title>Deep-cultivation of Planctomycetes and their phenomic and genomic characterization uncovers novel biology.</title>
        <authorList>
            <person name="Wiegand S."/>
            <person name="Jogler M."/>
            <person name="Boedeker C."/>
            <person name="Pinto D."/>
            <person name="Vollmers J."/>
            <person name="Rivas-Marin E."/>
            <person name="Kohn T."/>
            <person name="Peeters S.H."/>
            <person name="Heuer A."/>
            <person name="Rast P."/>
            <person name="Oberbeckmann S."/>
            <person name="Bunk B."/>
            <person name="Jeske O."/>
            <person name="Meyerdierks A."/>
            <person name="Storesund J.E."/>
            <person name="Kallscheuer N."/>
            <person name="Luecker S."/>
            <person name="Lage O.M."/>
            <person name="Pohl T."/>
            <person name="Merkel B.J."/>
            <person name="Hornburger P."/>
            <person name="Mueller R.-W."/>
            <person name="Bruemmer F."/>
            <person name="Labrenz M."/>
            <person name="Spormann A.M."/>
            <person name="Op den Camp H."/>
            <person name="Overmann J."/>
            <person name="Amann R."/>
            <person name="Jetten M.S.M."/>
            <person name="Mascher T."/>
            <person name="Medema M.H."/>
            <person name="Devos D.P."/>
            <person name="Kaster A.-K."/>
            <person name="Ovreas L."/>
            <person name="Rohde M."/>
            <person name="Galperin M.Y."/>
            <person name="Jogler C."/>
        </authorList>
    </citation>
    <scope>NUCLEOTIDE SEQUENCE [LARGE SCALE GENOMIC DNA]</scope>
    <source>
        <strain evidence="2 3">Enr17</strain>
    </source>
</reference>
<dbReference type="AlphaFoldDB" id="A0A518I6Y5"/>
<evidence type="ECO:0000256" key="1">
    <source>
        <dbReference type="SAM" id="MobiDB-lite"/>
    </source>
</evidence>